<dbReference type="InterPro" id="IPR004274">
    <property type="entry name" value="FCP1_dom"/>
</dbReference>
<dbReference type="GO" id="GO:0034551">
    <property type="term" value="P:mitochondrial respiratory chain complex III assembly"/>
    <property type="evidence" value="ECO:0007669"/>
    <property type="project" value="TreeGrafter"/>
</dbReference>
<proteinExistence type="inferred from homology"/>
<dbReference type="STRING" id="35722.A0A0B7NKX3"/>
<dbReference type="InterPro" id="IPR007129">
    <property type="entry name" value="Ubiqinol_cyt_c_chaperone_CPB3"/>
</dbReference>
<dbReference type="GO" id="GO:0005739">
    <property type="term" value="C:mitochondrion"/>
    <property type="evidence" value="ECO:0007669"/>
    <property type="project" value="TreeGrafter"/>
</dbReference>
<evidence type="ECO:0000313" key="5">
    <source>
        <dbReference type="Proteomes" id="UP000054107"/>
    </source>
</evidence>
<dbReference type="PANTHER" id="PTHR12184">
    <property type="entry name" value="UBIQUINOL-CYTOCHROME C REDUCTASE COMPLEX ASSEMBLY FACTOR 1 FAMILY MEMBER"/>
    <property type="match status" value="1"/>
</dbReference>
<comment type="similarity">
    <text evidence="1">Belongs to the CBP3 family.</text>
</comment>
<dbReference type="PROSITE" id="PS50969">
    <property type="entry name" value="FCP1"/>
    <property type="match status" value="1"/>
</dbReference>
<keyword evidence="5" id="KW-1185">Reference proteome</keyword>
<dbReference type="Pfam" id="PF03981">
    <property type="entry name" value="Ubiq_cyt_C_chap"/>
    <property type="match status" value="1"/>
</dbReference>
<dbReference type="Pfam" id="PF03031">
    <property type="entry name" value="NIF"/>
    <property type="match status" value="1"/>
</dbReference>
<dbReference type="SUPFAM" id="SSF56784">
    <property type="entry name" value="HAD-like"/>
    <property type="match status" value="1"/>
</dbReference>
<dbReference type="PANTHER" id="PTHR12184:SF1">
    <property type="entry name" value="UBIQUINOL-CYTOCHROME-C REDUCTASE COMPLEX ASSEMBLY FACTOR 1"/>
    <property type="match status" value="1"/>
</dbReference>
<keyword evidence="2" id="KW-0812">Transmembrane</keyword>
<keyword evidence="2" id="KW-0472">Membrane</keyword>
<dbReference type="Gene3D" id="3.40.50.1000">
    <property type="entry name" value="HAD superfamily/HAD-like"/>
    <property type="match status" value="1"/>
</dbReference>
<dbReference type="OrthoDB" id="10253878at2759"/>
<name>A0A0B7NKX3_9FUNG</name>
<dbReference type="InterPro" id="IPR023214">
    <property type="entry name" value="HAD_sf"/>
</dbReference>
<sequence>MASSTSTLASTANANNSIRKRNTKLFFTHIYHYLAITFRFIYSIMKPSSIKLLKNNTTLPAKNIPTTTTTTTATTTTTTTTTTATATAKAAAASQYYKNKTLILDLDETLVHSVRLGSDASINTKVNASVIRKNIEVQCDKQNLIYQVYKRPHVDFFLKTISQWYKVVIYTASMAEYADPVIDWLDQDNLISQRFFRQSCILRNGNYLKDLTLAEQDLCKVCLVDNSPVAFDLYKENGIPLPTWISNPNDESLLDLLPFLDALRFAADAWAMQRPLLIECMAPVQSAALKSTTLIHSRWNSSASPINTTTTTTESTQQTPKKYSDTTKKIVLGLAKALGYYSTGSTAIKASHSLYNTCAQQMELNKDFYVKECNLPDNFQSWFSVTQLHVWMLMVHLRAEGQGKLYIQELVNRFFEDAEVRIREHGISQQKVINSYIKDLLAQFHGGVVAYDEGMCKDDPVLAAALWRNLFAISSNNATDLALVVQYIRRELQALEKYGGENLNAGIVKFDKPDVSFV</sequence>
<accession>A0A0B7NKX3</accession>
<dbReference type="GO" id="GO:0016791">
    <property type="term" value="F:phosphatase activity"/>
    <property type="evidence" value="ECO:0007669"/>
    <property type="project" value="InterPro"/>
</dbReference>
<dbReference type="InterPro" id="IPR021150">
    <property type="entry name" value="Ubiq_cyt_c_chap"/>
</dbReference>
<reference evidence="4 5" key="1">
    <citation type="submission" date="2014-09" db="EMBL/GenBank/DDBJ databases">
        <authorList>
            <person name="Ellenberger Sabrina"/>
        </authorList>
    </citation>
    <scope>NUCLEOTIDE SEQUENCE [LARGE SCALE GENOMIC DNA]</scope>
    <source>
        <strain evidence="4 5">CBS 412.66</strain>
    </source>
</reference>
<dbReference type="NCBIfam" id="TIGR02251">
    <property type="entry name" value="HIF-SF_euk"/>
    <property type="match status" value="1"/>
</dbReference>
<dbReference type="SMART" id="SM00577">
    <property type="entry name" value="CPDc"/>
    <property type="match status" value="1"/>
</dbReference>
<dbReference type="InterPro" id="IPR011948">
    <property type="entry name" value="Dullard_phosphatase"/>
</dbReference>
<organism evidence="4 5">
    <name type="scientific">Parasitella parasitica</name>
    <dbReference type="NCBI Taxonomy" id="35722"/>
    <lineage>
        <taxon>Eukaryota</taxon>
        <taxon>Fungi</taxon>
        <taxon>Fungi incertae sedis</taxon>
        <taxon>Mucoromycota</taxon>
        <taxon>Mucoromycotina</taxon>
        <taxon>Mucoromycetes</taxon>
        <taxon>Mucorales</taxon>
        <taxon>Mucorineae</taxon>
        <taxon>Mucoraceae</taxon>
        <taxon>Parasitella</taxon>
    </lineage>
</organism>
<dbReference type="AlphaFoldDB" id="A0A0B7NKX3"/>
<dbReference type="Proteomes" id="UP000054107">
    <property type="component" value="Unassembled WGS sequence"/>
</dbReference>
<gene>
    <name evidence="4" type="primary">PARPA_10211.1 scaffold 40051</name>
</gene>
<protein>
    <recommendedName>
        <fullName evidence="3">FCP1 homology domain-containing protein</fullName>
    </recommendedName>
</protein>
<evidence type="ECO:0000259" key="3">
    <source>
        <dbReference type="PROSITE" id="PS50969"/>
    </source>
</evidence>
<dbReference type="InterPro" id="IPR036412">
    <property type="entry name" value="HAD-like_sf"/>
</dbReference>
<feature type="domain" description="FCP1 homology" evidence="3">
    <location>
        <begin position="95"/>
        <end position="263"/>
    </location>
</feature>
<dbReference type="CDD" id="cd07521">
    <property type="entry name" value="HAD_FCP1-like"/>
    <property type="match status" value="1"/>
</dbReference>
<evidence type="ECO:0000256" key="2">
    <source>
        <dbReference type="SAM" id="Phobius"/>
    </source>
</evidence>
<keyword evidence="2" id="KW-1133">Transmembrane helix</keyword>
<evidence type="ECO:0000256" key="1">
    <source>
        <dbReference type="ARBA" id="ARBA00006407"/>
    </source>
</evidence>
<evidence type="ECO:0000313" key="4">
    <source>
        <dbReference type="EMBL" id="CEP15957.1"/>
    </source>
</evidence>
<dbReference type="EMBL" id="LN732826">
    <property type="protein sequence ID" value="CEP15957.1"/>
    <property type="molecule type" value="Genomic_DNA"/>
</dbReference>
<feature type="transmembrane region" description="Helical" evidence="2">
    <location>
        <begin position="25"/>
        <end position="45"/>
    </location>
</feature>
<dbReference type="FunFam" id="3.40.50.1000:FF:000093">
    <property type="entry name" value="NLI interacting factor-like phosphatase family protein"/>
    <property type="match status" value="1"/>
</dbReference>